<feature type="domain" description="UBA" evidence="1">
    <location>
        <begin position="1"/>
        <end position="40"/>
    </location>
</feature>
<keyword evidence="3" id="KW-1185">Reference proteome</keyword>
<reference evidence="2" key="1">
    <citation type="submission" date="2023-08" db="EMBL/GenBank/DDBJ databases">
        <authorList>
            <person name="Audoor S."/>
            <person name="Bilcke G."/>
        </authorList>
    </citation>
    <scope>NUCLEOTIDE SEQUENCE</scope>
</reference>
<proteinExistence type="predicted"/>
<dbReference type="Pfam" id="PF00627">
    <property type="entry name" value="UBA"/>
    <property type="match status" value="1"/>
</dbReference>
<name>A0AAD2G3P9_9STRA</name>
<comment type="caution">
    <text evidence="2">The sequence shown here is derived from an EMBL/GenBank/DDBJ whole genome shotgun (WGS) entry which is preliminary data.</text>
</comment>
<accession>A0AAD2G3P9</accession>
<dbReference type="InterPro" id="IPR009060">
    <property type="entry name" value="UBA-like_sf"/>
</dbReference>
<dbReference type="EMBL" id="CAKOGP040002091">
    <property type="protein sequence ID" value="CAJ1961647.1"/>
    <property type="molecule type" value="Genomic_DNA"/>
</dbReference>
<dbReference type="Gene3D" id="1.10.8.10">
    <property type="entry name" value="DNA helicase RuvA subunit, C-terminal domain"/>
    <property type="match status" value="1"/>
</dbReference>
<dbReference type="PROSITE" id="PS50030">
    <property type="entry name" value="UBA"/>
    <property type="match status" value="1"/>
</dbReference>
<organism evidence="2 3">
    <name type="scientific">Cylindrotheca closterium</name>
    <dbReference type="NCBI Taxonomy" id="2856"/>
    <lineage>
        <taxon>Eukaryota</taxon>
        <taxon>Sar</taxon>
        <taxon>Stramenopiles</taxon>
        <taxon>Ochrophyta</taxon>
        <taxon>Bacillariophyta</taxon>
        <taxon>Bacillariophyceae</taxon>
        <taxon>Bacillariophycidae</taxon>
        <taxon>Bacillariales</taxon>
        <taxon>Bacillariaceae</taxon>
        <taxon>Cylindrotheca</taxon>
    </lineage>
</organism>
<gene>
    <name evidence="2" type="ORF">CYCCA115_LOCUS19301</name>
</gene>
<evidence type="ECO:0000313" key="2">
    <source>
        <dbReference type="EMBL" id="CAJ1961647.1"/>
    </source>
</evidence>
<evidence type="ECO:0000313" key="3">
    <source>
        <dbReference type="Proteomes" id="UP001295423"/>
    </source>
</evidence>
<dbReference type="SMART" id="SM00165">
    <property type="entry name" value="UBA"/>
    <property type="match status" value="1"/>
</dbReference>
<dbReference type="SUPFAM" id="SSF46934">
    <property type="entry name" value="UBA-like"/>
    <property type="match status" value="1"/>
</dbReference>
<evidence type="ECO:0000259" key="1">
    <source>
        <dbReference type="PROSITE" id="PS50030"/>
    </source>
</evidence>
<dbReference type="InterPro" id="IPR015940">
    <property type="entry name" value="UBA"/>
</dbReference>
<protein>
    <recommendedName>
        <fullName evidence="1">UBA domain-containing protein</fullName>
    </recommendedName>
</protein>
<dbReference type="AlphaFoldDB" id="A0AAD2G3P9"/>
<sequence>MSSGDISQLTAMGFDEPSSRQALASANGNVETAVNILLGVIPAPAAPSSSSAASPSAADVGDMIVCPTSQYSVDNGRSACTCIALTAATDFLKLSGGGSVALNAEFLQNMIMNGVQNYQTLSSASPVEHLSAEEVLQKDQGKCFPLSVRGGIRQGILSSDSFHPMGMQALLEGIQQEQQGQSNAYIAVLITKTPETVLVCLPVSGSNSAHWLIDSHPRAAHLGADGSYAKPHPNLASLLLSLQAIFPPTELGPDIPEMMAMMYNSFDMYPLQMN</sequence>
<dbReference type="Proteomes" id="UP001295423">
    <property type="component" value="Unassembled WGS sequence"/>
</dbReference>